<dbReference type="NCBIfam" id="TIGR02126">
    <property type="entry name" value="phgtail_TP901_1"/>
    <property type="match status" value="1"/>
</dbReference>
<comment type="caution">
    <text evidence="1">The sequence shown here is derived from an EMBL/GenBank/DDBJ whole genome shotgun (WGS) entry which is preliminary data.</text>
</comment>
<sequence length="181" mass="19586">MAEDLKAKSGGKAIVFVRLRENESKTRGIKAAYQTTYSYKLSRDKKSEDTKDGKVQKGGSLDGTLSLELLASNQSVVKNDLDDAINQDKEVEFWIAYTDTPGTKPGTCAGRYMRAHMTSSEETGDSDNSVSLKLEASINGGYARKGDLSLDANSDTDVSYDFQDLGVVTGSEQSNNAQAPH</sequence>
<dbReference type="Pfam" id="PF06199">
    <property type="entry name" value="Phage_tail_2"/>
    <property type="match status" value="1"/>
</dbReference>
<organism evidence="1 2">
    <name type="scientific">Convivina praedatoris</name>
    <dbReference type="NCBI Taxonomy" id="2880963"/>
    <lineage>
        <taxon>Bacteria</taxon>
        <taxon>Bacillati</taxon>
        <taxon>Bacillota</taxon>
        <taxon>Bacilli</taxon>
        <taxon>Lactobacillales</taxon>
        <taxon>Lactobacillaceae</taxon>
        <taxon>Convivina</taxon>
    </lineage>
</organism>
<proteinExistence type="predicted"/>
<accession>A0ABM9D3D1</accession>
<reference evidence="1" key="1">
    <citation type="submission" date="2022-03" db="EMBL/GenBank/DDBJ databases">
        <authorList>
            <person name="Hettiarachchi G."/>
        </authorList>
    </citation>
    <scope>NUCLEOTIDE SEQUENCE</scope>
    <source>
        <strain evidence="1">LMG 32447</strain>
    </source>
</reference>
<protein>
    <recommendedName>
        <fullName evidence="3">Phage major tail protein, TP901-1 family</fullName>
    </recommendedName>
</protein>
<name>A0ABM9D3D1_9LACO</name>
<evidence type="ECO:0000313" key="1">
    <source>
        <dbReference type="EMBL" id="CAH1857348.1"/>
    </source>
</evidence>
<evidence type="ECO:0008006" key="3">
    <source>
        <dbReference type="Google" id="ProtNLM"/>
    </source>
</evidence>
<dbReference type="Proteomes" id="UP000838102">
    <property type="component" value="Unassembled WGS sequence"/>
</dbReference>
<gene>
    <name evidence="1" type="ORF">LMG032447_01504</name>
</gene>
<dbReference type="InterPro" id="IPR011855">
    <property type="entry name" value="Phgtail_TP901_1"/>
</dbReference>
<keyword evidence="2" id="KW-1185">Reference proteome</keyword>
<evidence type="ECO:0000313" key="2">
    <source>
        <dbReference type="Proteomes" id="UP000838102"/>
    </source>
</evidence>
<dbReference type="EMBL" id="CAKOEU010000009">
    <property type="protein sequence ID" value="CAH1857348.1"/>
    <property type="molecule type" value="Genomic_DNA"/>
</dbReference>
<dbReference type="InterPro" id="IPR022345">
    <property type="entry name" value="Phage_69_Orf23_MTP"/>
</dbReference>
<dbReference type="PRINTS" id="PR01997">
    <property type="entry name" value="MTP2FAMILY"/>
</dbReference>
<dbReference type="RefSeq" id="WP_248706811.1">
    <property type="nucleotide sequence ID" value="NZ_CAKOEU010000009.1"/>
</dbReference>